<dbReference type="PROSITE" id="PS00687">
    <property type="entry name" value="ALDEHYDE_DEHYDR_GLU"/>
    <property type="match status" value="1"/>
</dbReference>
<feature type="active site" evidence="3">
    <location>
        <position position="261"/>
    </location>
</feature>
<dbReference type="FunFam" id="3.40.605.10:FF:000026">
    <property type="entry name" value="Aldehyde dehydrogenase, putative"/>
    <property type="match status" value="1"/>
</dbReference>
<dbReference type="Gene3D" id="3.40.605.10">
    <property type="entry name" value="Aldehyde Dehydrogenase, Chain A, domain 1"/>
    <property type="match status" value="1"/>
</dbReference>
<dbReference type="GO" id="GO:0016620">
    <property type="term" value="F:oxidoreductase activity, acting on the aldehyde or oxo group of donors, NAD or NADP as acceptor"/>
    <property type="evidence" value="ECO:0007669"/>
    <property type="project" value="InterPro"/>
</dbReference>
<dbReference type="EMBL" id="AYSF01000040">
    <property type="protein sequence ID" value="ESU72563.1"/>
    <property type="molecule type" value="Genomic_DNA"/>
</dbReference>
<reference evidence="6 7" key="1">
    <citation type="journal article" date="2014" name="Genome Announc.">
        <title>Draft Genome Sequence of Geobacillus thermopakistaniensis Strain MAS1.</title>
        <authorList>
            <person name="Siddiqui M.A."/>
            <person name="Rashid N."/>
            <person name="Ayyampalayam S."/>
            <person name="Whitman W.B."/>
        </authorList>
    </citation>
    <scope>NUCLEOTIDE SEQUENCE [LARGE SCALE GENOMIC DNA]</scope>
    <source>
        <strain evidence="6 7">MAS1</strain>
    </source>
</reference>
<dbReference type="Proteomes" id="UP000018339">
    <property type="component" value="Unassembled WGS sequence"/>
</dbReference>
<evidence type="ECO:0000313" key="6">
    <source>
        <dbReference type="EMBL" id="ESU72563.1"/>
    </source>
</evidence>
<accession>A0A7U9JBR9</accession>
<dbReference type="InterPro" id="IPR029510">
    <property type="entry name" value="Ald_DH_CS_GLU"/>
</dbReference>
<dbReference type="Pfam" id="PF00171">
    <property type="entry name" value="Aldedh"/>
    <property type="match status" value="1"/>
</dbReference>
<sequence length="498" mass="53868">MTMISAQTTEADLWIDGEWRPAASGERFDVIDPATGEVTARVANAGEDDVDAAVAIAEEAFSDRRWLAISPLERGRILRRIAELIRQHHCELAQLMTRENGMPINLALFIEIPLAADCFDFFASLVVKPQGEVLPFSVAGSAPDYMAWTMKEPIGVAGLITPWNFPLLMPTWKIAPALAAGCTMVVKPAPETPLTALKLAEICHEAGVPEGVINVLPGLDEAGKALVRHPRVPKIAFTGETETGRHILQAAAPHIKRVTLELGGKSPNIIFADADLEQAAKSALFGVFYNSGQVCQAGSRILVERPVYETFVELLASKAKKLKVGPGTDARSDLGPVISREQYEKVLRYIDIGKQEGAKLVAGGSALDGLGGGYFIEPTVFADVSPSMRIAREEIFGPVAAVIPFQDEEEAASIANDTIYGLAAAVWTNDIKRALRLARRVKSGTVWINTYQVLSPTAPFGGYKQSGLGRELGMQALEAYLETKTVICDMNDRPMTLF</sequence>
<dbReference type="InterPro" id="IPR015590">
    <property type="entry name" value="Aldehyde_DH_dom"/>
</dbReference>
<protein>
    <submittedName>
        <fullName evidence="6">Betaine-aldehyde dehydrogenase</fullName>
    </submittedName>
</protein>
<evidence type="ECO:0000256" key="1">
    <source>
        <dbReference type="ARBA" id="ARBA00009986"/>
    </source>
</evidence>
<dbReference type="AlphaFoldDB" id="A0A7U9JBR9"/>
<name>A0A7U9JBR9_GEOTM</name>
<dbReference type="FunFam" id="3.40.309.10:FF:000012">
    <property type="entry name" value="Betaine aldehyde dehydrogenase"/>
    <property type="match status" value="1"/>
</dbReference>
<dbReference type="InterPro" id="IPR016162">
    <property type="entry name" value="Ald_DH_N"/>
</dbReference>
<comment type="caution">
    <text evidence="6">The sequence shown here is derived from an EMBL/GenBank/DDBJ whole genome shotgun (WGS) entry which is preliminary data.</text>
</comment>
<proteinExistence type="inferred from homology"/>
<dbReference type="InterPro" id="IPR016163">
    <property type="entry name" value="Ald_DH_C"/>
</dbReference>
<dbReference type="InterPro" id="IPR016161">
    <property type="entry name" value="Ald_DH/histidinol_DH"/>
</dbReference>
<gene>
    <name evidence="6" type="ORF">T260_07350</name>
</gene>
<comment type="similarity">
    <text evidence="1 4">Belongs to the aldehyde dehydrogenase family.</text>
</comment>
<keyword evidence="7" id="KW-1185">Reference proteome</keyword>
<dbReference type="FunFam" id="3.40.605.10:FF:000007">
    <property type="entry name" value="NAD/NADP-dependent betaine aldehyde dehydrogenase"/>
    <property type="match status" value="1"/>
</dbReference>
<evidence type="ECO:0000256" key="2">
    <source>
        <dbReference type="ARBA" id="ARBA00023002"/>
    </source>
</evidence>
<evidence type="ECO:0000313" key="7">
    <source>
        <dbReference type="Proteomes" id="UP000018339"/>
    </source>
</evidence>
<dbReference type="PANTHER" id="PTHR11699">
    <property type="entry name" value="ALDEHYDE DEHYDROGENASE-RELATED"/>
    <property type="match status" value="1"/>
</dbReference>
<evidence type="ECO:0000256" key="3">
    <source>
        <dbReference type="PROSITE-ProRule" id="PRU10007"/>
    </source>
</evidence>
<evidence type="ECO:0000256" key="4">
    <source>
        <dbReference type="RuleBase" id="RU003345"/>
    </source>
</evidence>
<keyword evidence="2 4" id="KW-0560">Oxidoreductase</keyword>
<feature type="domain" description="Aldehyde dehydrogenase" evidence="5">
    <location>
        <begin position="19"/>
        <end position="486"/>
    </location>
</feature>
<evidence type="ECO:0000259" key="5">
    <source>
        <dbReference type="Pfam" id="PF00171"/>
    </source>
</evidence>
<dbReference type="SUPFAM" id="SSF53720">
    <property type="entry name" value="ALDH-like"/>
    <property type="match status" value="1"/>
</dbReference>
<organism evidence="6 7">
    <name type="scientific">Geobacillus thermopakistaniensis (strain MAS1)</name>
    <dbReference type="NCBI Taxonomy" id="1408282"/>
    <lineage>
        <taxon>Bacteria</taxon>
        <taxon>Bacillati</taxon>
        <taxon>Bacillota</taxon>
        <taxon>Bacilli</taxon>
        <taxon>Bacillales</taxon>
        <taxon>Anoxybacillaceae</taxon>
        <taxon>Geobacillus</taxon>
    </lineage>
</organism>
<dbReference type="Gene3D" id="3.40.309.10">
    <property type="entry name" value="Aldehyde Dehydrogenase, Chain A, domain 2"/>
    <property type="match status" value="1"/>
</dbReference>